<dbReference type="STRING" id="1036808.A0A0C3DY74"/>
<dbReference type="Gene3D" id="3.30.710.10">
    <property type="entry name" value="Potassium Channel Kv1.1, Chain A"/>
    <property type="match status" value="1"/>
</dbReference>
<reference evidence="1 2" key="1">
    <citation type="submission" date="2014-04" db="EMBL/GenBank/DDBJ databases">
        <authorList>
            <consortium name="DOE Joint Genome Institute"/>
            <person name="Kuo A."/>
            <person name="Kohler A."/>
            <person name="Nagy L.G."/>
            <person name="Floudas D."/>
            <person name="Copeland A."/>
            <person name="Barry K.W."/>
            <person name="Cichocki N."/>
            <person name="Veneault-Fourrey C."/>
            <person name="LaButti K."/>
            <person name="Lindquist E.A."/>
            <person name="Lipzen A."/>
            <person name="Lundell T."/>
            <person name="Morin E."/>
            <person name="Murat C."/>
            <person name="Sun H."/>
            <person name="Tunlid A."/>
            <person name="Henrissat B."/>
            <person name="Grigoriev I.V."/>
            <person name="Hibbett D.S."/>
            <person name="Martin F."/>
            <person name="Nordberg H.P."/>
            <person name="Cantor M.N."/>
            <person name="Hua S.X."/>
        </authorList>
    </citation>
    <scope>NUCLEOTIDE SEQUENCE [LARGE SCALE GENOMIC DNA]</scope>
    <source>
        <strain evidence="1 2">Foug A</strain>
    </source>
</reference>
<evidence type="ECO:0008006" key="3">
    <source>
        <dbReference type="Google" id="ProtNLM"/>
    </source>
</evidence>
<evidence type="ECO:0000313" key="2">
    <source>
        <dbReference type="Proteomes" id="UP000053989"/>
    </source>
</evidence>
<accession>A0A0C3DY74</accession>
<proteinExistence type="predicted"/>
<reference evidence="2" key="2">
    <citation type="submission" date="2015-01" db="EMBL/GenBank/DDBJ databases">
        <title>Evolutionary Origins and Diversification of the Mycorrhizal Mutualists.</title>
        <authorList>
            <consortium name="DOE Joint Genome Institute"/>
            <consortium name="Mycorrhizal Genomics Consortium"/>
            <person name="Kohler A."/>
            <person name="Kuo A."/>
            <person name="Nagy L.G."/>
            <person name="Floudas D."/>
            <person name="Copeland A."/>
            <person name="Barry K.W."/>
            <person name="Cichocki N."/>
            <person name="Veneault-Fourrey C."/>
            <person name="LaButti K."/>
            <person name="Lindquist E.A."/>
            <person name="Lipzen A."/>
            <person name="Lundell T."/>
            <person name="Morin E."/>
            <person name="Murat C."/>
            <person name="Riley R."/>
            <person name="Ohm R."/>
            <person name="Sun H."/>
            <person name="Tunlid A."/>
            <person name="Henrissat B."/>
            <person name="Grigoriev I.V."/>
            <person name="Hibbett D.S."/>
            <person name="Martin F."/>
        </authorList>
    </citation>
    <scope>NUCLEOTIDE SEQUENCE [LARGE SCALE GENOMIC DNA]</scope>
    <source>
        <strain evidence="2">Foug A</strain>
    </source>
</reference>
<protein>
    <recommendedName>
        <fullName evidence="3">BTB domain-containing protein</fullName>
    </recommendedName>
</protein>
<dbReference type="InParanoid" id="A0A0C3DY74"/>
<sequence length="241" mass="27056">MAANKTYSRHREFYGGSVTFLVEDFLFKVPREPFQTGSTVFRDMFLLPQGETVEGLNDERPIKLDGIAMDEFEQLLRVLLYRNYGTSPRLPAGVAQWTSVLKLSTLWEFDELRKAAIDALSTALCNDPIDRVILSSRFGITAWLLPALNELAQRPESLSVGEANRLGIETALMVASVREHIKLELFEEALTCNCHNRRHTYTSKQLVVGPGDPGTRVLDFTPLLCTKLNLVVPKEVEAVSD</sequence>
<dbReference type="EMBL" id="KN822055">
    <property type="protein sequence ID" value="KIM61099.1"/>
    <property type="molecule type" value="Genomic_DNA"/>
</dbReference>
<organism evidence="1 2">
    <name type="scientific">Scleroderma citrinum Foug A</name>
    <dbReference type="NCBI Taxonomy" id="1036808"/>
    <lineage>
        <taxon>Eukaryota</taxon>
        <taxon>Fungi</taxon>
        <taxon>Dikarya</taxon>
        <taxon>Basidiomycota</taxon>
        <taxon>Agaricomycotina</taxon>
        <taxon>Agaricomycetes</taxon>
        <taxon>Agaricomycetidae</taxon>
        <taxon>Boletales</taxon>
        <taxon>Sclerodermatineae</taxon>
        <taxon>Sclerodermataceae</taxon>
        <taxon>Scleroderma</taxon>
    </lineage>
</organism>
<keyword evidence="2" id="KW-1185">Reference proteome</keyword>
<dbReference type="HOGENOM" id="CLU_047592_2_0_1"/>
<dbReference type="CDD" id="cd18186">
    <property type="entry name" value="BTB_POZ_ZBTB_KLHL-like"/>
    <property type="match status" value="1"/>
</dbReference>
<dbReference type="Proteomes" id="UP000053989">
    <property type="component" value="Unassembled WGS sequence"/>
</dbReference>
<dbReference type="SUPFAM" id="SSF54695">
    <property type="entry name" value="POZ domain"/>
    <property type="match status" value="1"/>
</dbReference>
<dbReference type="OrthoDB" id="2367075at2759"/>
<dbReference type="AlphaFoldDB" id="A0A0C3DY74"/>
<evidence type="ECO:0000313" key="1">
    <source>
        <dbReference type="EMBL" id="KIM61099.1"/>
    </source>
</evidence>
<dbReference type="InterPro" id="IPR011333">
    <property type="entry name" value="SKP1/BTB/POZ_sf"/>
</dbReference>
<name>A0A0C3DY74_9AGAM</name>
<gene>
    <name evidence="1" type="ORF">SCLCIDRAFT_1216220</name>
</gene>